<evidence type="ECO:0000259" key="1">
    <source>
        <dbReference type="Pfam" id="PF22522"/>
    </source>
</evidence>
<dbReference type="Pfam" id="PF22522">
    <property type="entry name" value="DUF6998"/>
    <property type="match status" value="1"/>
</dbReference>
<dbReference type="Proteomes" id="UP000638188">
    <property type="component" value="Unassembled WGS sequence"/>
</dbReference>
<dbReference type="EMBL" id="BMFF01000008">
    <property type="protein sequence ID" value="GGD10596.1"/>
    <property type="molecule type" value="Genomic_DNA"/>
</dbReference>
<organism evidence="2 3">
    <name type="scientific">Halopseudomonas salina</name>
    <dbReference type="NCBI Taxonomy" id="1323744"/>
    <lineage>
        <taxon>Bacteria</taxon>
        <taxon>Pseudomonadati</taxon>
        <taxon>Pseudomonadota</taxon>
        <taxon>Gammaproteobacteria</taxon>
        <taxon>Pseudomonadales</taxon>
        <taxon>Pseudomonadaceae</taxon>
        <taxon>Halopseudomonas</taxon>
    </lineage>
</organism>
<evidence type="ECO:0000313" key="2">
    <source>
        <dbReference type="EMBL" id="GGD10596.1"/>
    </source>
</evidence>
<keyword evidence="3" id="KW-1185">Reference proteome</keyword>
<proteinExistence type="predicted"/>
<feature type="domain" description="DUF6998" evidence="1">
    <location>
        <begin position="12"/>
        <end position="147"/>
    </location>
</feature>
<evidence type="ECO:0000313" key="3">
    <source>
        <dbReference type="Proteomes" id="UP000638188"/>
    </source>
</evidence>
<dbReference type="InterPro" id="IPR054267">
    <property type="entry name" value="DUF6998"/>
</dbReference>
<comment type="caution">
    <text evidence="2">The sequence shown here is derived from an EMBL/GenBank/DDBJ whole genome shotgun (WGS) entry which is preliminary data.</text>
</comment>
<dbReference type="RefSeq" id="WP_150279130.1">
    <property type="nucleotide sequence ID" value="NZ_BMFF01000008.1"/>
</dbReference>
<accession>A0ABQ1Q2X5</accession>
<sequence>MIDHNKLQSLVKQLYATVHELEAMFPGRHFTPDGHMVGSLGECLVADAYCLQLRGASNKGYDAVAEDDRQVEIKATQGKSVAFRSKPEHAIIIKILPDGTFEEIYNGPGARVWEQFKGKRLPSNGQFQVSLTVLRRLNQLVAEPDRVPRVAKPDAAPYSD</sequence>
<reference evidence="3" key="1">
    <citation type="journal article" date="2019" name="Int. J. Syst. Evol. Microbiol.">
        <title>The Global Catalogue of Microorganisms (GCM) 10K type strain sequencing project: providing services to taxonomists for standard genome sequencing and annotation.</title>
        <authorList>
            <consortium name="The Broad Institute Genomics Platform"/>
            <consortium name="The Broad Institute Genome Sequencing Center for Infectious Disease"/>
            <person name="Wu L."/>
            <person name="Ma J."/>
        </authorList>
    </citation>
    <scope>NUCLEOTIDE SEQUENCE [LARGE SCALE GENOMIC DNA]</scope>
    <source>
        <strain evidence="3">CGMCC 1.12482</strain>
    </source>
</reference>
<gene>
    <name evidence="2" type="ORF">GCM10007418_32030</name>
</gene>
<protein>
    <recommendedName>
        <fullName evidence="1">DUF6998 domain-containing protein</fullName>
    </recommendedName>
</protein>
<name>A0ABQ1Q2X5_9GAMM</name>